<dbReference type="EC" id="6.3.3.2" evidence="5"/>
<evidence type="ECO:0000256" key="5">
    <source>
        <dbReference type="RuleBase" id="RU361279"/>
    </source>
</evidence>
<keyword evidence="5" id="KW-0460">Magnesium</keyword>
<dbReference type="InterPro" id="IPR002698">
    <property type="entry name" value="FTHF_cligase"/>
</dbReference>
<dbReference type="PANTHER" id="PTHR23407:SF1">
    <property type="entry name" value="5-FORMYLTETRAHYDROFOLATE CYCLO-LIGASE"/>
    <property type="match status" value="1"/>
</dbReference>
<dbReference type="Pfam" id="PF01812">
    <property type="entry name" value="5-FTHF_cyc-lig"/>
    <property type="match status" value="1"/>
</dbReference>
<keyword evidence="2 4" id="KW-0547">Nucleotide-binding</keyword>
<dbReference type="RefSeq" id="WP_244076088.1">
    <property type="nucleotide sequence ID" value="NZ_AP025581.1"/>
</dbReference>
<dbReference type="NCBIfam" id="TIGR02727">
    <property type="entry name" value="MTHFS_bact"/>
    <property type="match status" value="1"/>
</dbReference>
<dbReference type="PANTHER" id="PTHR23407">
    <property type="entry name" value="ATPASE INHIBITOR/5-FORMYLTETRAHYDROFOLATE CYCLO-LIGASE"/>
    <property type="match status" value="1"/>
</dbReference>
<comment type="similarity">
    <text evidence="1 5">Belongs to the 5-formyltetrahydrofolate cyclo-ligase family.</text>
</comment>
<dbReference type="GO" id="GO:0046872">
    <property type="term" value="F:metal ion binding"/>
    <property type="evidence" value="ECO:0007669"/>
    <property type="project" value="UniProtKB-KW"/>
</dbReference>
<protein>
    <recommendedName>
        <fullName evidence="5">5-formyltetrahydrofolate cyclo-ligase</fullName>
        <ecNumber evidence="5">6.3.3.2</ecNumber>
    </recommendedName>
</protein>
<evidence type="ECO:0000256" key="3">
    <source>
        <dbReference type="ARBA" id="ARBA00022840"/>
    </source>
</evidence>
<organism evidence="6 7">
    <name type="scientific">Alistipes finegoldii</name>
    <dbReference type="NCBI Taxonomy" id="214856"/>
    <lineage>
        <taxon>Bacteria</taxon>
        <taxon>Pseudomonadati</taxon>
        <taxon>Bacteroidota</taxon>
        <taxon>Bacteroidia</taxon>
        <taxon>Bacteroidales</taxon>
        <taxon>Rikenellaceae</taxon>
        <taxon>Alistipes</taxon>
    </lineage>
</organism>
<sequence>MTKKELRAAMKKRNLSLSSEERDAASERIFGRVERLPGFSAARCAAFFCALPDEPQTGAALARWSAAKRIVVPRVEGDAMRFYDYAPGELCRGAFGIAEPSVAERPCDPADIDFIVVPGVAFTAAGARMGRGRGYYDKYLSQSGFRGVKAGVCYAHQLVVELPVELHDVFMDYVVTND</sequence>
<accession>A0AA37KKT9</accession>
<feature type="binding site" evidence="4">
    <location>
        <begin position="3"/>
        <end position="7"/>
    </location>
    <ligand>
        <name>ATP</name>
        <dbReference type="ChEBI" id="CHEBI:30616"/>
    </ligand>
</feature>
<keyword evidence="5" id="KW-0479">Metal-binding</keyword>
<dbReference type="Gene3D" id="3.40.50.10420">
    <property type="entry name" value="NagB/RpiA/CoA transferase-like"/>
    <property type="match status" value="1"/>
</dbReference>
<dbReference type="InterPro" id="IPR037171">
    <property type="entry name" value="NagB/RpiA_transferase-like"/>
</dbReference>
<gene>
    <name evidence="6" type="ORF">CE91St16_06140</name>
</gene>
<dbReference type="Proteomes" id="UP001055105">
    <property type="component" value="Unassembled WGS sequence"/>
</dbReference>
<evidence type="ECO:0000256" key="4">
    <source>
        <dbReference type="PIRSR" id="PIRSR006806-1"/>
    </source>
</evidence>
<comment type="caution">
    <text evidence="6">The sequence shown here is derived from an EMBL/GenBank/DDBJ whole genome shotgun (WGS) entry which is preliminary data.</text>
</comment>
<evidence type="ECO:0000313" key="6">
    <source>
        <dbReference type="EMBL" id="GKI17706.1"/>
    </source>
</evidence>
<name>A0AA37KKT9_9BACT</name>
<dbReference type="GO" id="GO:0005524">
    <property type="term" value="F:ATP binding"/>
    <property type="evidence" value="ECO:0007669"/>
    <property type="project" value="UniProtKB-KW"/>
</dbReference>
<dbReference type="InterPro" id="IPR024185">
    <property type="entry name" value="FTHF_cligase-like_sf"/>
</dbReference>
<dbReference type="SUPFAM" id="SSF100950">
    <property type="entry name" value="NagB/RpiA/CoA transferase-like"/>
    <property type="match status" value="1"/>
</dbReference>
<comment type="catalytic activity">
    <reaction evidence="5">
        <text>(6S)-5-formyl-5,6,7,8-tetrahydrofolate + ATP = (6R)-5,10-methenyltetrahydrofolate + ADP + phosphate</text>
        <dbReference type="Rhea" id="RHEA:10488"/>
        <dbReference type="ChEBI" id="CHEBI:30616"/>
        <dbReference type="ChEBI" id="CHEBI:43474"/>
        <dbReference type="ChEBI" id="CHEBI:57455"/>
        <dbReference type="ChEBI" id="CHEBI:57457"/>
        <dbReference type="ChEBI" id="CHEBI:456216"/>
        <dbReference type="EC" id="6.3.3.2"/>
    </reaction>
</comment>
<evidence type="ECO:0000256" key="2">
    <source>
        <dbReference type="ARBA" id="ARBA00022741"/>
    </source>
</evidence>
<comment type="cofactor">
    <cofactor evidence="5">
        <name>Mg(2+)</name>
        <dbReference type="ChEBI" id="CHEBI:18420"/>
    </cofactor>
</comment>
<proteinExistence type="inferred from homology"/>
<keyword evidence="3 4" id="KW-0067">ATP-binding</keyword>
<feature type="binding site" evidence="4">
    <location>
        <begin position="128"/>
        <end position="136"/>
    </location>
    <ligand>
        <name>ATP</name>
        <dbReference type="ChEBI" id="CHEBI:30616"/>
    </ligand>
</feature>
<evidence type="ECO:0000256" key="1">
    <source>
        <dbReference type="ARBA" id="ARBA00010638"/>
    </source>
</evidence>
<dbReference type="AlphaFoldDB" id="A0AA37KKT9"/>
<feature type="binding site" evidence="4">
    <location>
        <position position="54"/>
    </location>
    <ligand>
        <name>substrate</name>
    </ligand>
</feature>
<dbReference type="GO" id="GO:0009396">
    <property type="term" value="P:folic acid-containing compound biosynthetic process"/>
    <property type="evidence" value="ECO:0007669"/>
    <property type="project" value="TreeGrafter"/>
</dbReference>
<evidence type="ECO:0000313" key="7">
    <source>
        <dbReference type="Proteomes" id="UP001055105"/>
    </source>
</evidence>
<reference evidence="6" key="1">
    <citation type="submission" date="2022-01" db="EMBL/GenBank/DDBJ databases">
        <title>Novel bile acid biosynthetic pathways are enriched in the microbiome of centenarians.</title>
        <authorList>
            <person name="Sato Y."/>
            <person name="Atarashi K."/>
            <person name="Plichta R.D."/>
            <person name="Arai Y."/>
            <person name="Sasajima S."/>
            <person name="Kearney M.S."/>
            <person name="Suda W."/>
            <person name="Takeshita K."/>
            <person name="Sasaki T."/>
            <person name="Okamoto S."/>
            <person name="Skelly N.A."/>
            <person name="Okamura Y."/>
            <person name="Vlamakis H."/>
            <person name="Li Y."/>
            <person name="Tanoue T."/>
            <person name="Takei H."/>
            <person name="Nittono H."/>
            <person name="Narushima S."/>
            <person name="Irie J."/>
            <person name="Itoh H."/>
            <person name="Moriya K."/>
            <person name="Sugiura Y."/>
            <person name="Suematsu M."/>
            <person name="Moritoki N."/>
            <person name="Shibata S."/>
            <person name="Littman R.D."/>
            <person name="Fischbach A.M."/>
            <person name="Uwamino Y."/>
            <person name="Inoue T."/>
            <person name="Honda A."/>
            <person name="Hattori M."/>
            <person name="Murai T."/>
            <person name="Xavier J.R."/>
            <person name="Hirose N."/>
            <person name="Honda K."/>
        </authorList>
    </citation>
    <scope>NUCLEOTIDE SEQUENCE</scope>
    <source>
        <strain evidence="6">CE91-St16</strain>
    </source>
</reference>
<dbReference type="GO" id="GO:0035999">
    <property type="term" value="P:tetrahydrofolate interconversion"/>
    <property type="evidence" value="ECO:0007669"/>
    <property type="project" value="TreeGrafter"/>
</dbReference>
<dbReference type="GO" id="GO:0030272">
    <property type="term" value="F:5-formyltetrahydrofolate cyclo-ligase activity"/>
    <property type="evidence" value="ECO:0007669"/>
    <property type="project" value="UniProtKB-EC"/>
</dbReference>
<dbReference type="PIRSF" id="PIRSF006806">
    <property type="entry name" value="FTHF_cligase"/>
    <property type="match status" value="1"/>
</dbReference>
<dbReference type="EMBL" id="BQOL01000001">
    <property type="protein sequence ID" value="GKI17706.1"/>
    <property type="molecule type" value="Genomic_DNA"/>
</dbReference>